<dbReference type="RefSeq" id="WP_263594735.1">
    <property type="nucleotide sequence ID" value="NZ_CP107020.1"/>
</dbReference>
<evidence type="ECO:0000313" key="1">
    <source>
        <dbReference type="EMBL" id="UYG17526.1"/>
    </source>
</evidence>
<dbReference type="Gene3D" id="2.60.120.10">
    <property type="entry name" value="Jelly Rolls"/>
    <property type="match status" value="1"/>
</dbReference>
<gene>
    <name evidence="1" type="ORF">BRM3_03600</name>
</gene>
<proteinExistence type="predicted"/>
<protein>
    <submittedName>
        <fullName evidence="1">Cupin</fullName>
    </submittedName>
</protein>
<dbReference type="SUPFAM" id="SSF51182">
    <property type="entry name" value="RmlC-like cupins"/>
    <property type="match status" value="1"/>
</dbReference>
<sequence>MPTLPEIAEQTLAAALAAENGRHAELMIHDGPLRQTVLALRAGTRLADHNAPPAASLQVLSGTVRVTSHEDVEASAGELLVLTHERHGVEALTDAAFLLTTVTSVPGIESHGE</sequence>
<dbReference type="InterPro" id="IPR011051">
    <property type="entry name" value="RmlC_Cupin_sf"/>
</dbReference>
<dbReference type="Proteomes" id="UP001164305">
    <property type="component" value="Chromosome"/>
</dbReference>
<dbReference type="InterPro" id="IPR014710">
    <property type="entry name" value="RmlC-like_jellyroll"/>
</dbReference>
<keyword evidence="2" id="KW-1185">Reference proteome</keyword>
<accession>A0ABY6G2U0</accession>
<dbReference type="EMBL" id="CP107020">
    <property type="protein sequence ID" value="UYG17526.1"/>
    <property type="molecule type" value="Genomic_DNA"/>
</dbReference>
<evidence type="ECO:0000313" key="2">
    <source>
        <dbReference type="Proteomes" id="UP001164305"/>
    </source>
</evidence>
<organism evidence="1 2">
    <name type="scientific">Brachybacterium huguangmaarense</name>
    <dbReference type="NCBI Taxonomy" id="1652028"/>
    <lineage>
        <taxon>Bacteria</taxon>
        <taxon>Bacillati</taxon>
        <taxon>Actinomycetota</taxon>
        <taxon>Actinomycetes</taxon>
        <taxon>Micrococcales</taxon>
        <taxon>Dermabacteraceae</taxon>
        <taxon>Brachybacterium</taxon>
    </lineage>
</organism>
<reference evidence="1" key="1">
    <citation type="submission" date="2022-10" db="EMBL/GenBank/DDBJ databases">
        <title>Whole-Genome Sequencing of Brachybacterium huguangmaarense BRM-3, Isolated from Betula schmidtii.</title>
        <authorList>
            <person name="Haam D."/>
        </authorList>
    </citation>
    <scope>NUCLEOTIDE SEQUENCE</scope>
    <source>
        <strain evidence="1">BRM-3</strain>
    </source>
</reference>
<name>A0ABY6G2U0_9MICO</name>